<comment type="function">
    <text evidence="1">Involved in chlorophyll biosynthesis; introduces a magnesium ion into protoporphyrin IX to yield Mg-protoporphyrin IX.</text>
</comment>
<evidence type="ECO:0000313" key="13">
    <source>
        <dbReference type="Proteomes" id="UP000217507"/>
    </source>
</evidence>
<reference evidence="12 13" key="1">
    <citation type="submission" date="2017-06" db="EMBL/GenBank/DDBJ databases">
        <title>Genome sequencing of cyanobaciteial culture collection at National Institute for Environmental Studies (NIES).</title>
        <authorList>
            <person name="Hirose Y."/>
            <person name="Shimura Y."/>
            <person name="Fujisawa T."/>
            <person name="Nakamura Y."/>
            <person name="Kawachi M."/>
        </authorList>
    </citation>
    <scope>NUCLEOTIDE SEQUENCE [LARGE SCALE GENOMIC DNA]</scope>
    <source>
        <strain evidence="12 13">NIES-23</strain>
    </source>
</reference>
<organism evidence="12 13">
    <name type="scientific">Trichormus variabilis NIES-23</name>
    <dbReference type="NCBI Taxonomy" id="1973479"/>
    <lineage>
        <taxon>Bacteria</taxon>
        <taxon>Bacillati</taxon>
        <taxon>Cyanobacteriota</taxon>
        <taxon>Cyanophyceae</taxon>
        <taxon>Nostocales</taxon>
        <taxon>Nostocaceae</taxon>
        <taxon>Trichormus</taxon>
    </lineage>
</organism>
<dbReference type="EMBL" id="AP018216">
    <property type="protein sequence ID" value="BAY71121.1"/>
    <property type="molecule type" value="Genomic_DNA"/>
</dbReference>
<comment type="similarity">
    <text evidence="3 10">Belongs to the Mg-chelatase subunits D/I family.</text>
</comment>
<dbReference type="InterPro" id="IPR045006">
    <property type="entry name" value="CHLI-like"/>
</dbReference>
<dbReference type="GO" id="GO:0015979">
    <property type="term" value="P:photosynthesis"/>
    <property type="evidence" value="ECO:0007669"/>
    <property type="project" value="UniProtKB-UniRule"/>
</dbReference>
<feature type="domain" description="AAA+ ATPase" evidence="11">
    <location>
        <begin position="39"/>
        <end position="199"/>
    </location>
</feature>
<dbReference type="InterPro" id="IPR041628">
    <property type="entry name" value="ChlI/MoxR_AAA_lid"/>
</dbReference>
<dbReference type="GO" id="GO:0005524">
    <property type="term" value="F:ATP binding"/>
    <property type="evidence" value="ECO:0007669"/>
    <property type="project" value="UniProtKB-UniRule"/>
</dbReference>
<evidence type="ECO:0000256" key="5">
    <source>
        <dbReference type="ARBA" id="ARBA00022598"/>
    </source>
</evidence>
<dbReference type="SMART" id="SM00382">
    <property type="entry name" value="AAA"/>
    <property type="match status" value="1"/>
</dbReference>
<dbReference type="SMR" id="A0A1Z4KQ59"/>
<evidence type="ECO:0000256" key="1">
    <source>
        <dbReference type="ARBA" id="ARBA00003398"/>
    </source>
</evidence>
<keyword evidence="5 10" id="KW-0436">Ligase</keyword>
<dbReference type="GO" id="GO:0016851">
    <property type="term" value="F:magnesium chelatase activity"/>
    <property type="evidence" value="ECO:0007669"/>
    <property type="project" value="UniProtKB-UniRule"/>
</dbReference>
<dbReference type="Proteomes" id="UP000217507">
    <property type="component" value="Chromosome"/>
</dbReference>
<dbReference type="AlphaFoldDB" id="A0A1Z4KQ59"/>
<keyword evidence="8 10" id="KW-0149">Chlorophyll biosynthesis</keyword>
<dbReference type="FunFam" id="1.10.8.80:FF:000001">
    <property type="entry name" value="Mg-protoporphyrin IX chelatase"/>
    <property type="match status" value="1"/>
</dbReference>
<dbReference type="InterPro" id="IPR011775">
    <property type="entry name" value="Mg_chelatase_ATPase-isu"/>
</dbReference>
<dbReference type="InterPro" id="IPR003593">
    <property type="entry name" value="AAA+_ATPase"/>
</dbReference>
<evidence type="ECO:0000256" key="6">
    <source>
        <dbReference type="ARBA" id="ARBA00022741"/>
    </source>
</evidence>
<comment type="pathway">
    <text evidence="2 10">Porphyrin-containing compound metabolism; chlorophyll biosynthesis.</text>
</comment>
<dbReference type="PANTHER" id="PTHR32039:SF9">
    <property type="entry name" value="MAGNESIUM-CHELATASE SUBUNIT CHLI-2, CHLOROPLASTIC"/>
    <property type="match status" value="1"/>
</dbReference>
<comment type="catalytic activity">
    <reaction evidence="9 10">
        <text>protoporphyrin IX + Mg(2+) + ATP + H2O = Mg-protoporphyrin IX + ADP + phosphate + 3 H(+)</text>
        <dbReference type="Rhea" id="RHEA:13961"/>
        <dbReference type="ChEBI" id="CHEBI:15377"/>
        <dbReference type="ChEBI" id="CHEBI:15378"/>
        <dbReference type="ChEBI" id="CHEBI:18420"/>
        <dbReference type="ChEBI" id="CHEBI:30616"/>
        <dbReference type="ChEBI" id="CHEBI:43474"/>
        <dbReference type="ChEBI" id="CHEBI:57306"/>
        <dbReference type="ChEBI" id="CHEBI:60492"/>
        <dbReference type="ChEBI" id="CHEBI:456216"/>
        <dbReference type="EC" id="6.6.1.1"/>
    </reaction>
</comment>
<dbReference type="InterPro" id="IPR000523">
    <property type="entry name" value="Mg_chelatse_chII-like_cat_dom"/>
</dbReference>
<protein>
    <recommendedName>
        <fullName evidence="10">Mg-protoporphyrin IX chelatase</fullName>
        <ecNumber evidence="10">6.6.1.1</ecNumber>
    </recommendedName>
</protein>
<dbReference type="UniPathway" id="UPA00668"/>
<name>A0A1Z4KQ59_ANAVA</name>
<dbReference type="Gene3D" id="3.40.50.300">
    <property type="entry name" value="P-loop containing nucleotide triphosphate hydrolases"/>
    <property type="match status" value="1"/>
</dbReference>
<dbReference type="SUPFAM" id="SSF52540">
    <property type="entry name" value="P-loop containing nucleoside triphosphate hydrolases"/>
    <property type="match status" value="1"/>
</dbReference>
<dbReference type="GO" id="GO:0015995">
    <property type="term" value="P:chlorophyll biosynthetic process"/>
    <property type="evidence" value="ECO:0007669"/>
    <property type="project" value="UniProtKB-UniPathway"/>
</dbReference>
<keyword evidence="6 10" id="KW-0547">Nucleotide-binding</keyword>
<keyword evidence="7 10" id="KW-0067">ATP-binding</keyword>
<accession>A0A1Z4KQ59</accession>
<evidence type="ECO:0000256" key="2">
    <source>
        <dbReference type="ARBA" id="ARBA00005173"/>
    </source>
</evidence>
<dbReference type="InterPro" id="IPR027417">
    <property type="entry name" value="P-loop_NTPase"/>
</dbReference>
<comment type="function">
    <text evidence="10">Involved in chlorophyll biosynthesis. Catalyzes the insertion of magnesium ion into protoporphyrin IX to yield Mg-protoporphyrin IX.</text>
</comment>
<dbReference type="CDD" id="cd00009">
    <property type="entry name" value="AAA"/>
    <property type="match status" value="1"/>
</dbReference>
<evidence type="ECO:0000313" key="12">
    <source>
        <dbReference type="EMBL" id="BAY71121.1"/>
    </source>
</evidence>
<dbReference type="Pfam" id="PF17863">
    <property type="entry name" value="AAA_lid_2"/>
    <property type="match status" value="1"/>
</dbReference>
<dbReference type="EC" id="6.6.1.1" evidence="10"/>
<dbReference type="Pfam" id="PF01078">
    <property type="entry name" value="Mg_chelatase"/>
    <property type="match status" value="1"/>
</dbReference>
<proteinExistence type="inferred from homology"/>
<keyword evidence="4 10" id="KW-0602">Photosynthesis</keyword>
<evidence type="ECO:0000256" key="3">
    <source>
        <dbReference type="ARBA" id="ARBA00005799"/>
    </source>
</evidence>
<evidence type="ECO:0000256" key="8">
    <source>
        <dbReference type="ARBA" id="ARBA00023171"/>
    </source>
</evidence>
<dbReference type="FunFam" id="3.40.50.300:FF:000601">
    <property type="entry name" value="Mg-protoporphyrin IX chelatase"/>
    <property type="match status" value="1"/>
</dbReference>
<gene>
    <name evidence="12" type="primary">chlI</name>
    <name evidence="12" type="ORF">NIES23_39350</name>
</gene>
<evidence type="ECO:0000259" key="11">
    <source>
        <dbReference type="SMART" id="SM00382"/>
    </source>
</evidence>
<evidence type="ECO:0000256" key="10">
    <source>
        <dbReference type="RuleBase" id="RU362087"/>
    </source>
</evidence>
<dbReference type="GO" id="GO:0032991">
    <property type="term" value="C:protein-containing complex"/>
    <property type="evidence" value="ECO:0007669"/>
    <property type="project" value="UniProtKB-ARBA"/>
</dbReference>
<dbReference type="GO" id="GO:0016787">
    <property type="term" value="F:hydrolase activity"/>
    <property type="evidence" value="ECO:0007669"/>
    <property type="project" value="UniProtKB-ARBA"/>
</dbReference>
<dbReference type="Gene3D" id="1.10.8.80">
    <property type="entry name" value="Magnesium chelatase subunit I, C-Terminal domain"/>
    <property type="match status" value="1"/>
</dbReference>
<dbReference type="NCBIfam" id="TIGR02030">
    <property type="entry name" value="BchI-ChlI"/>
    <property type="match status" value="1"/>
</dbReference>
<evidence type="ECO:0000256" key="4">
    <source>
        <dbReference type="ARBA" id="ARBA00022531"/>
    </source>
</evidence>
<evidence type="ECO:0000256" key="9">
    <source>
        <dbReference type="ARBA" id="ARBA00048693"/>
    </source>
</evidence>
<evidence type="ECO:0000256" key="7">
    <source>
        <dbReference type="ARBA" id="ARBA00022840"/>
    </source>
</evidence>
<sequence length="374" mass="41245">MTPTAQTTASARRVVFPFTAIVGQEEMKLALLLNVIDPKIGGVMIMGDRGTGKSTTIRALADLLPEIPVVANDPFNSDPSDPDLMSDEVRQKSGTGAEIPIEFKKVQMVDLPLGATEDRVCGTIDIEKALSEGVKAFEPGLLAKANRGILYVDEVNLLDDHLVDVLLDSAASGWNTVEREGISIRHPARFVLVGSGNPEEGELRPQLLDRFGMHAEIHTVKEPALRVQIVEQRSEFDQNPPTFLEKYNPEQTALQKKIVEAQKLLPEVKLDYDLRVKISEVCSELDVDGLRGDIVTNRAAKALTAYEGRTEVTVDDIRRVITLCLRHRLRKDPLESIDSGYKVEKVFARIFGVELLEDDSSQKNGAGQIKTGVR</sequence>
<dbReference type="PANTHER" id="PTHR32039">
    <property type="entry name" value="MAGNESIUM-CHELATASE SUBUNIT CHLI"/>
    <property type="match status" value="1"/>
</dbReference>